<dbReference type="AlphaFoldDB" id="A0A1I0UEC4"/>
<sequence length="314" mass="32509">MVQLRLGTTGVTETEKISSPSSSVRGGAPGESRRQVLVQVSRRQLFRYAAVGGVAVGLGATGRSVAAANPGLGTIVDYAAGVPSAAAIAAAGHVGAIRYVSDRRPGAEWMTGKPMTAAEASALTGEGLQVVSCYQFGKGATADWRGGYDAGVTHATRGLELHTAAGGPANRPIYAAIDDNPTAAEFASMIGPYLLGWHSVVGRENTGVYANGPTITLAAAAGLGSWYWQHNWGTPKGFVHPAAHLHQIEIDKRRIEGVGIDVNTVLKADYGQWSLAADVVTPEPDTSVPTTPVGDPAARPDLASTLIRTLEAFS</sequence>
<feature type="domain" description="Rv2525c-like glycoside hydrolase-like" evidence="2">
    <location>
        <begin position="87"/>
        <end position="265"/>
    </location>
</feature>
<organism evidence="3 4">
    <name type="scientific">Rhodococcoides kroppenstedtii</name>
    <dbReference type="NCBI Taxonomy" id="293050"/>
    <lineage>
        <taxon>Bacteria</taxon>
        <taxon>Bacillati</taxon>
        <taxon>Actinomycetota</taxon>
        <taxon>Actinomycetes</taxon>
        <taxon>Mycobacteriales</taxon>
        <taxon>Nocardiaceae</taxon>
        <taxon>Rhodococcoides</taxon>
    </lineage>
</organism>
<dbReference type="SUPFAM" id="SSF51445">
    <property type="entry name" value="(Trans)glycosidases"/>
    <property type="match status" value="1"/>
</dbReference>
<dbReference type="PROSITE" id="PS51318">
    <property type="entry name" value="TAT"/>
    <property type="match status" value="1"/>
</dbReference>
<protein>
    <recommendedName>
        <fullName evidence="2">Rv2525c-like glycoside hydrolase-like domain-containing protein</fullName>
    </recommendedName>
</protein>
<dbReference type="InterPro" id="IPR006311">
    <property type="entry name" value="TAT_signal"/>
</dbReference>
<accession>A0A1I0UEC4</accession>
<dbReference type="Proteomes" id="UP000182054">
    <property type="component" value="Unassembled WGS sequence"/>
</dbReference>
<dbReference type="EMBL" id="FOJN01000022">
    <property type="protein sequence ID" value="SFA62280.1"/>
    <property type="molecule type" value="Genomic_DNA"/>
</dbReference>
<dbReference type="Pfam" id="PF08924">
    <property type="entry name" value="Rv2525c_GlyHyd-like"/>
    <property type="match status" value="1"/>
</dbReference>
<dbReference type="InterPro" id="IPR017853">
    <property type="entry name" value="GH"/>
</dbReference>
<gene>
    <name evidence="3" type="ORF">SAMN05444374_12211</name>
</gene>
<dbReference type="Gene3D" id="3.20.20.80">
    <property type="entry name" value="Glycosidases"/>
    <property type="match status" value="1"/>
</dbReference>
<name>A0A1I0UEC4_9NOCA</name>
<proteinExistence type="predicted"/>
<dbReference type="InterPro" id="IPR015020">
    <property type="entry name" value="Rv2525c-like_Glyco_Hydro-like"/>
</dbReference>
<reference evidence="3 4" key="1">
    <citation type="submission" date="2016-10" db="EMBL/GenBank/DDBJ databases">
        <authorList>
            <person name="de Groot N.N."/>
        </authorList>
    </citation>
    <scope>NUCLEOTIDE SEQUENCE [LARGE SCALE GENOMIC DNA]</scope>
    <source>
        <strain evidence="3 4">DSM 44908</strain>
    </source>
</reference>
<evidence type="ECO:0000313" key="3">
    <source>
        <dbReference type="EMBL" id="SFA62280.1"/>
    </source>
</evidence>
<feature type="compositionally biased region" description="Polar residues" evidence="1">
    <location>
        <begin position="9"/>
        <end position="24"/>
    </location>
</feature>
<feature type="region of interest" description="Disordered" evidence="1">
    <location>
        <begin position="1"/>
        <end position="31"/>
    </location>
</feature>
<evidence type="ECO:0000313" key="4">
    <source>
        <dbReference type="Proteomes" id="UP000182054"/>
    </source>
</evidence>
<evidence type="ECO:0000256" key="1">
    <source>
        <dbReference type="SAM" id="MobiDB-lite"/>
    </source>
</evidence>
<evidence type="ECO:0000259" key="2">
    <source>
        <dbReference type="Pfam" id="PF08924"/>
    </source>
</evidence>